<dbReference type="Proteomes" id="UP000663802">
    <property type="component" value="Unassembled WGS sequence"/>
</dbReference>
<protein>
    <recommendedName>
        <fullName evidence="1">HTH cro/C1-type domain-containing protein</fullName>
    </recommendedName>
</protein>
<dbReference type="EMBL" id="BMBA01000001">
    <property type="protein sequence ID" value="GFZ30745.1"/>
    <property type="molecule type" value="Genomic_DNA"/>
</dbReference>
<dbReference type="SMART" id="SM00530">
    <property type="entry name" value="HTH_XRE"/>
    <property type="match status" value="1"/>
</dbReference>
<evidence type="ECO:0000313" key="2">
    <source>
        <dbReference type="EMBL" id="GFZ30745.1"/>
    </source>
</evidence>
<dbReference type="Pfam" id="PF01381">
    <property type="entry name" value="HTH_3"/>
    <property type="match status" value="1"/>
</dbReference>
<evidence type="ECO:0000259" key="1">
    <source>
        <dbReference type="PROSITE" id="PS50943"/>
    </source>
</evidence>
<dbReference type="InterPro" id="IPR010982">
    <property type="entry name" value="Lambda_DNA-bd_dom_sf"/>
</dbReference>
<name>A0ABQ1E7J1_9CLOT</name>
<keyword evidence="3" id="KW-1185">Reference proteome</keyword>
<comment type="caution">
    <text evidence="2">The sequence shown here is derived from an EMBL/GenBank/DDBJ whole genome shotgun (WGS) entry which is preliminary data.</text>
</comment>
<dbReference type="PROSITE" id="PS50943">
    <property type="entry name" value="HTH_CROC1"/>
    <property type="match status" value="1"/>
</dbReference>
<reference evidence="2 3" key="1">
    <citation type="journal article" date="2021" name="Int. J. Syst. Evol. Microbiol.">
        <title>Clostridium zeae sp. nov., isolated from corn silage.</title>
        <authorList>
            <person name="Kobayashi H."/>
            <person name="Tanizawa Y."/>
            <person name="Yagura M."/>
            <person name="Sakamoto M."/>
            <person name="Ohkuma M."/>
            <person name="Tohno M."/>
        </authorList>
    </citation>
    <scope>NUCLEOTIDE SEQUENCE [LARGE SCALE GENOMIC DNA]</scope>
    <source>
        <strain evidence="2 3">CSC2</strain>
    </source>
</reference>
<dbReference type="SUPFAM" id="SSF47413">
    <property type="entry name" value="lambda repressor-like DNA-binding domains"/>
    <property type="match status" value="1"/>
</dbReference>
<feature type="domain" description="HTH cro/C1-type" evidence="1">
    <location>
        <begin position="6"/>
        <end position="61"/>
    </location>
</feature>
<dbReference type="RefSeq" id="WP_206868795.1">
    <property type="nucleotide sequence ID" value="NZ_BMBA01000001.1"/>
</dbReference>
<dbReference type="CDD" id="cd00093">
    <property type="entry name" value="HTH_XRE"/>
    <property type="match status" value="1"/>
</dbReference>
<proteinExistence type="predicted"/>
<gene>
    <name evidence="2" type="ORF">CSC2_12710</name>
</gene>
<organism evidence="2 3">
    <name type="scientific">Clostridium zeae</name>
    <dbReference type="NCBI Taxonomy" id="2759022"/>
    <lineage>
        <taxon>Bacteria</taxon>
        <taxon>Bacillati</taxon>
        <taxon>Bacillota</taxon>
        <taxon>Clostridia</taxon>
        <taxon>Eubacteriales</taxon>
        <taxon>Clostridiaceae</taxon>
        <taxon>Clostridium</taxon>
    </lineage>
</organism>
<evidence type="ECO:0000313" key="3">
    <source>
        <dbReference type="Proteomes" id="UP000663802"/>
    </source>
</evidence>
<dbReference type="InterPro" id="IPR001387">
    <property type="entry name" value="Cro/C1-type_HTH"/>
</dbReference>
<dbReference type="Gene3D" id="1.10.260.40">
    <property type="entry name" value="lambda repressor-like DNA-binding domains"/>
    <property type="match status" value="1"/>
</dbReference>
<sequence>MQINKLKARMIEQGYTQRRLADSMGITVQTLNSKINGRSVFSLNEAISISKILDIKNPEEIFFTSTSQKCNDMS</sequence>
<accession>A0ABQ1E7J1</accession>